<evidence type="ECO:0000313" key="3">
    <source>
        <dbReference type="WBParaSite" id="nRc.2.0.1.t45262-RA"/>
    </source>
</evidence>
<name>A0A915L432_ROMCU</name>
<dbReference type="WBParaSite" id="nRc.2.0.1.t45262-RA">
    <property type="protein sequence ID" value="nRc.2.0.1.t45262-RA"/>
    <property type="gene ID" value="nRc.2.0.1.g45262"/>
</dbReference>
<evidence type="ECO:0000313" key="2">
    <source>
        <dbReference type="Proteomes" id="UP000887565"/>
    </source>
</evidence>
<protein>
    <submittedName>
        <fullName evidence="3">Uncharacterized protein</fullName>
    </submittedName>
</protein>
<feature type="compositionally biased region" description="Basic residues" evidence="1">
    <location>
        <begin position="21"/>
        <end position="42"/>
    </location>
</feature>
<reference evidence="3" key="1">
    <citation type="submission" date="2022-11" db="UniProtKB">
        <authorList>
            <consortium name="WormBaseParasite"/>
        </authorList>
    </citation>
    <scope>IDENTIFICATION</scope>
</reference>
<dbReference type="Proteomes" id="UP000887565">
    <property type="component" value="Unplaced"/>
</dbReference>
<keyword evidence="2" id="KW-1185">Reference proteome</keyword>
<sequence length="78" mass="9341">MFLQSESQKIRFQFIPSQTKARSRRKKNKKKQKKTKKFKKTQKPAMFRRQVFAVQSVNFVFRRRNAGQKNPAVRLPDG</sequence>
<dbReference type="AlphaFoldDB" id="A0A915L432"/>
<proteinExistence type="predicted"/>
<organism evidence="2 3">
    <name type="scientific">Romanomermis culicivorax</name>
    <name type="common">Nematode worm</name>
    <dbReference type="NCBI Taxonomy" id="13658"/>
    <lineage>
        <taxon>Eukaryota</taxon>
        <taxon>Metazoa</taxon>
        <taxon>Ecdysozoa</taxon>
        <taxon>Nematoda</taxon>
        <taxon>Enoplea</taxon>
        <taxon>Dorylaimia</taxon>
        <taxon>Mermithida</taxon>
        <taxon>Mermithoidea</taxon>
        <taxon>Mermithidae</taxon>
        <taxon>Romanomermis</taxon>
    </lineage>
</organism>
<accession>A0A915L432</accession>
<evidence type="ECO:0000256" key="1">
    <source>
        <dbReference type="SAM" id="MobiDB-lite"/>
    </source>
</evidence>
<feature type="region of interest" description="Disordered" evidence="1">
    <location>
        <begin position="13"/>
        <end position="43"/>
    </location>
</feature>